<dbReference type="Proteomes" id="UP000177905">
    <property type="component" value="Unassembled WGS sequence"/>
</dbReference>
<proteinExistence type="predicted"/>
<comment type="caution">
    <text evidence="1">The sequence shown here is derived from an EMBL/GenBank/DDBJ whole genome shotgun (WGS) entry which is preliminary data.</text>
</comment>
<accession>A0A1F4S3C4</accession>
<dbReference type="EMBL" id="MEUA01000028">
    <property type="protein sequence ID" value="OGC14918.1"/>
    <property type="molecule type" value="Genomic_DNA"/>
</dbReference>
<organism evidence="1 2">
    <name type="scientific">candidate division WOR-1 bacterium RIFOXYB2_FULL_36_35</name>
    <dbReference type="NCBI Taxonomy" id="1802578"/>
    <lineage>
        <taxon>Bacteria</taxon>
        <taxon>Bacillati</taxon>
        <taxon>Saganbacteria</taxon>
    </lineage>
</organism>
<gene>
    <name evidence="1" type="ORF">A2290_07460</name>
</gene>
<sequence length="243" mass="28605">MINSKIISFNIDTAVNKPYSIKQLLDRIQQEEATDIDIIMMLHEFGMPIVTTRLKAIMRTEPFIEFLRNLAIEEEMKTINDLTAKAILVYENSIAAGKITSALTNFLHENPSAESIIINICLDRSEWWDTKRDPDFNTFGFITEASFLYGLLTDNDQKWRFIIFMIAIQYLYSHHDTRIWEQNLKIDFFNITRKAFPHRDEIYRKLRFRHYPRDYAKYTSTAEIMEKLISLINKSEPTTSASL</sequence>
<dbReference type="AlphaFoldDB" id="A0A1F4S3C4"/>
<reference evidence="1 2" key="1">
    <citation type="journal article" date="2016" name="Nat. Commun.">
        <title>Thousands of microbial genomes shed light on interconnected biogeochemical processes in an aquifer system.</title>
        <authorList>
            <person name="Anantharaman K."/>
            <person name="Brown C.T."/>
            <person name="Hug L.A."/>
            <person name="Sharon I."/>
            <person name="Castelle C.J."/>
            <person name="Probst A.J."/>
            <person name="Thomas B.C."/>
            <person name="Singh A."/>
            <person name="Wilkins M.J."/>
            <person name="Karaoz U."/>
            <person name="Brodie E.L."/>
            <person name="Williams K.H."/>
            <person name="Hubbard S.S."/>
            <person name="Banfield J.F."/>
        </authorList>
    </citation>
    <scope>NUCLEOTIDE SEQUENCE [LARGE SCALE GENOMIC DNA]</scope>
</reference>
<evidence type="ECO:0000313" key="1">
    <source>
        <dbReference type="EMBL" id="OGC14918.1"/>
    </source>
</evidence>
<protein>
    <submittedName>
        <fullName evidence="1">Uncharacterized protein</fullName>
    </submittedName>
</protein>
<evidence type="ECO:0000313" key="2">
    <source>
        <dbReference type="Proteomes" id="UP000177905"/>
    </source>
</evidence>
<name>A0A1F4S3C4_UNCSA</name>